<organism evidence="2 3">
    <name type="scientific">Frondihabitans peucedani</name>
    <dbReference type="NCBI Taxonomy" id="598626"/>
    <lineage>
        <taxon>Bacteria</taxon>
        <taxon>Bacillati</taxon>
        <taxon>Actinomycetota</taxon>
        <taxon>Actinomycetes</taxon>
        <taxon>Micrococcales</taxon>
        <taxon>Microbacteriaceae</taxon>
        <taxon>Frondihabitans</taxon>
    </lineage>
</organism>
<evidence type="ECO:0000313" key="3">
    <source>
        <dbReference type="Proteomes" id="UP001501594"/>
    </source>
</evidence>
<accession>A0ABP8E306</accession>
<reference evidence="3" key="1">
    <citation type="journal article" date="2019" name="Int. J. Syst. Evol. Microbiol.">
        <title>The Global Catalogue of Microorganisms (GCM) 10K type strain sequencing project: providing services to taxonomists for standard genome sequencing and annotation.</title>
        <authorList>
            <consortium name="The Broad Institute Genomics Platform"/>
            <consortium name="The Broad Institute Genome Sequencing Center for Infectious Disease"/>
            <person name="Wu L."/>
            <person name="Ma J."/>
        </authorList>
    </citation>
    <scope>NUCLEOTIDE SEQUENCE [LARGE SCALE GENOMIC DNA]</scope>
    <source>
        <strain evidence="3">JCM 17442</strain>
    </source>
</reference>
<evidence type="ECO:0000256" key="1">
    <source>
        <dbReference type="SAM" id="Phobius"/>
    </source>
</evidence>
<dbReference type="EMBL" id="BAABAU010000002">
    <property type="protein sequence ID" value="GAA4266593.1"/>
    <property type="molecule type" value="Genomic_DNA"/>
</dbReference>
<sequence>MSDVIAPITISPAIGRHLAAAVRVRLVPTSGFRYSPKGRATVTPTFVARHVSAVTGIGVAAALVGSSATAIALMLGLGR</sequence>
<comment type="caution">
    <text evidence="2">The sequence shown here is derived from an EMBL/GenBank/DDBJ whole genome shotgun (WGS) entry which is preliminary data.</text>
</comment>
<keyword evidence="1" id="KW-1133">Transmembrane helix</keyword>
<protein>
    <submittedName>
        <fullName evidence="2">Uncharacterized protein</fullName>
    </submittedName>
</protein>
<name>A0ABP8E306_9MICO</name>
<keyword evidence="1" id="KW-0472">Membrane</keyword>
<keyword evidence="1" id="KW-0812">Transmembrane</keyword>
<dbReference type="Proteomes" id="UP001501594">
    <property type="component" value="Unassembled WGS sequence"/>
</dbReference>
<dbReference type="RefSeq" id="WP_344796129.1">
    <property type="nucleotide sequence ID" value="NZ_BAABAU010000002.1"/>
</dbReference>
<feature type="transmembrane region" description="Helical" evidence="1">
    <location>
        <begin position="53"/>
        <end position="77"/>
    </location>
</feature>
<proteinExistence type="predicted"/>
<gene>
    <name evidence="2" type="ORF">GCM10022256_22050</name>
</gene>
<keyword evidence="3" id="KW-1185">Reference proteome</keyword>
<evidence type="ECO:0000313" key="2">
    <source>
        <dbReference type="EMBL" id="GAA4266593.1"/>
    </source>
</evidence>